<gene>
    <name evidence="2" type="ORF">ICL07_20260</name>
</gene>
<evidence type="ECO:0000313" key="2">
    <source>
        <dbReference type="EMBL" id="MBC9932732.1"/>
    </source>
</evidence>
<dbReference type="SUPFAM" id="SSF89946">
    <property type="entry name" value="Hypothetical protein VC0424"/>
    <property type="match status" value="1"/>
</dbReference>
<comment type="caution">
    <text evidence="2">The sequence shown here is derived from an EMBL/GenBank/DDBJ whole genome shotgun (WGS) entry which is preliminary data.</text>
</comment>
<dbReference type="InterPro" id="IPR036701">
    <property type="entry name" value="RraB-like_sf"/>
</dbReference>
<reference evidence="2 3" key="1">
    <citation type="submission" date="2020-09" db="EMBL/GenBank/DDBJ databases">
        <title>Genome sequences of type strains of Chitinophaga qingshengii and Chitinophaga varians.</title>
        <authorList>
            <person name="Kittiwongwattana C."/>
        </authorList>
    </citation>
    <scope>NUCLEOTIDE SEQUENCE [LARGE SCALE GENOMIC DNA]</scope>
    <source>
        <strain evidence="2 3">JCM 30026</strain>
    </source>
</reference>
<dbReference type="Gene3D" id="3.30.70.970">
    <property type="entry name" value="RraB-like"/>
    <property type="match status" value="1"/>
</dbReference>
<name>A0ABR7TQI9_9BACT</name>
<protein>
    <submittedName>
        <fullName evidence="2">Ribonuclease E inhibitor RraB</fullName>
    </submittedName>
</protein>
<proteinExistence type="predicted"/>
<evidence type="ECO:0000313" key="3">
    <source>
        <dbReference type="Proteomes" id="UP000659124"/>
    </source>
</evidence>
<dbReference type="RefSeq" id="WP_188089870.1">
    <property type="nucleotide sequence ID" value="NZ_JACVFC010000003.1"/>
</dbReference>
<sequence>MITEHLENIDSIINTLLKKGKNTGDELVLLFYFFSEDEDKLEALQNKLTNLGFVEDDLYEDEGEFLLDIEYHTLFSKSSMVDIITTVSTLCTSLRVEFDGWEAEV</sequence>
<dbReference type="Proteomes" id="UP000659124">
    <property type="component" value="Unassembled WGS sequence"/>
</dbReference>
<evidence type="ECO:0000259" key="1">
    <source>
        <dbReference type="Pfam" id="PF06877"/>
    </source>
</evidence>
<accession>A0ABR7TQI9</accession>
<keyword evidence="3" id="KW-1185">Reference proteome</keyword>
<dbReference type="InterPro" id="IPR009671">
    <property type="entry name" value="RraB_dom"/>
</dbReference>
<dbReference type="Pfam" id="PF06877">
    <property type="entry name" value="RraB"/>
    <property type="match status" value="1"/>
</dbReference>
<dbReference type="EMBL" id="JACVFC010000003">
    <property type="protein sequence ID" value="MBC9932732.1"/>
    <property type="molecule type" value="Genomic_DNA"/>
</dbReference>
<feature type="domain" description="Regulator of ribonuclease activity B" evidence="1">
    <location>
        <begin position="11"/>
        <end position="102"/>
    </location>
</feature>
<organism evidence="2 3">
    <name type="scientific">Chitinophaga qingshengii</name>
    <dbReference type="NCBI Taxonomy" id="1569794"/>
    <lineage>
        <taxon>Bacteria</taxon>
        <taxon>Pseudomonadati</taxon>
        <taxon>Bacteroidota</taxon>
        <taxon>Chitinophagia</taxon>
        <taxon>Chitinophagales</taxon>
        <taxon>Chitinophagaceae</taxon>
        <taxon>Chitinophaga</taxon>
    </lineage>
</organism>